<feature type="transmembrane region" description="Helical" evidence="7">
    <location>
        <begin position="21"/>
        <end position="44"/>
    </location>
</feature>
<dbReference type="CDD" id="cd07984">
    <property type="entry name" value="LPLAT_LABLAT-like"/>
    <property type="match status" value="1"/>
</dbReference>
<comment type="caution">
    <text evidence="8">The sequence shown here is derived from an EMBL/GenBank/DDBJ whole genome shotgun (WGS) entry which is preliminary data.</text>
</comment>
<keyword evidence="7" id="KW-1133">Transmembrane helix</keyword>
<evidence type="ECO:0000256" key="1">
    <source>
        <dbReference type="ARBA" id="ARBA00004533"/>
    </source>
</evidence>
<proteinExistence type="predicted"/>
<evidence type="ECO:0000256" key="3">
    <source>
        <dbReference type="ARBA" id="ARBA00022519"/>
    </source>
</evidence>
<keyword evidence="5 7" id="KW-0472">Membrane</keyword>
<dbReference type="PANTHER" id="PTHR30606">
    <property type="entry name" value="LIPID A BIOSYNTHESIS LAUROYL ACYLTRANSFERASE"/>
    <property type="match status" value="1"/>
</dbReference>
<keyword evidence="2" id="KW-1003">Cell membrane</keyword>
<evidence type="ECO:0000313" key="9">
    <source>
        <dbReference type="Proteomes" id="UP000823661"/>
    </source>
</evidence>
<dbReference type="InterPro" id="IPR004960">
    <property type="entry name" value="LipA_acyltrans"/>
</dbReference>
<dbReference type="GO" id="GO:0016746">
    <property type="term" value="F:acyltransferase activity"/>
    <property type="evidence" value="ECO:0007669"/>
    <property type="project" value="UniProtKB-KW"/>
</dbReference>
<dbReference type="Pfam" id="PF03279">
    <property type="entry name" value="Lip_A_acyltrans"/>
    <property type="match status" value="1"/>
</dbReference>
<evidence type="ECO:0000256" key="7">
    <source>
        <dbReference type="SAM" id="Phobius"/>
    </source>
</evidence>
<sequence length="300" mass="34721">MKRQWKGRTRGGPFGYLFFIWLVRTAGLGAAYAFLGLVVVYFIVAAPSQTRSVWVYSRRILRYGHLRSAGFLFRSYYAFGQSIIDKVVAGMGMADRFTYVFDGRDVIMEMVRSRKGCVVIGAHTGSWQMGASFFGKAGARVNVVMLDNEYRSVKDIVSRNVCQPDFKVIPLDDSDFSFLISITSALRDGELVCFQGDRYINEDRVMRTEFLGYQAEFPEGPFHLAASLGCPAVFYFAMREKGRRYRFIFRTPEMISPRNDGEKMNDYIFRTYISALEEVVREYPGQWFNYYDFWKLYSDK</sequence>
<evidence type="ECO:0000256" key="2">
    <source>
        <dbReference type="ARBA" id="ARBA00022475"/>
    </source>
</evidence>
<comment type="subcellular location">
    <subcellularLocation>
        <location evidence="1">Cell inner membrane</location>
    </subcellularLocation>
</comment>
<accession>A0A9D9ERK4</accession>
<dbReference type="AlphaFoldDB" id="A0A9D9ERK4"/>
<dbReference type="GO" id="GO:0009247">
    <property type="term" value="P:glycolipid biosynthetic process"/>
    <property type="evidence" value="ECO:0007669"/>
    <property type="project" value="UniProtKB-ARBA"/>
</dbReference>
<keyword evidence="7" id="KW-0812">Transmembrane</keyword>
<gene>
    <name evidence="8" type="ORF">IAC06_08585</name>
</gene>
<evidence type="ECO:0000256" key="6">
    <source>
        <dbReference type="ARBA" id="ARBA00023315"/>
    </source>
</evidence>
<dbReference type="GO" id="GO:0005886">
    <property type="term" value="C:plasma membrane"/>
    <property type="evidence" value="ECO:0007669"/>
    <property type="project" value="UniProtKB-SubCell"/>
</dbReference>
<evidence type="ECO:0000256" key="4">
    <source>
        <dbReference type="ARBA" id="ARBA00022679"/>
    </source>
</evidence>
<dbReference type="EMBL" id="JADIMI010000081">
    <property type="protein sequence ID" value="MBO8452916.1"/>
    <property type="molecule type" value="Genomic_DNA"/>
</dbReference>
<dbReference type="Proteomes" id="UP000823661">
    <property type="component" value="Unassembled WGS sequence"/>
</dbReference>
<protein>
    <submittedName>
        <fullName evidence="8">Acyltransferase</fullName>
    </submittedName>
</protein>
<keyword evidence="4" id="KW-0808">Transferase</keyword>
<dbReference type="PANTHER" id="PTHR30606:SF10">
    <property type="entry name" value="PHOSPHATIDYLINOSITOL MANNOSIDE ACYLTRANSFERASE"/>
    <property type="match status" value="1"/>
</dbReference>
<evidence type="ECO:0000313" key="8">
    <source>
        <dbReference type="EMBL" id="MBO8452916.1"/>
    </source>
</evidence>
<organism evidence="8 9">
    <name type="scientific">Candidatus Cryptobacteroides intestinavium</name>
    <dbReference type="NCBI Taxonomy" id="2840766"/>
    <lineage>
        <taxon>Bacteria</taxon>
        <taxon>Pseudomonadati</taxon>
        <taxon>Bacteroidota</taxon>
        <taxon>Bacteroidia</taxon>
        <taxon>Bacteroidales</taxon>
        <taxon>Candidatus Cryptobacteroides</taxon>
    </lineage>
</organism>
<name>A0A9D9ERK4_9BACT</name>
<reference evidence="8" key="2">
    <citation type="journal article" date="2021" name="PeerJ">
        <title>Extensive microbial diversity within the chicken gut microbiome revealed by metagenomics and culture.</title>
        <authorList>
            <person name="Gilroy R."/>
            <person name="Ravi A."/>
            <person name="Getino M."/>
            <person name="Pursley I."/>
            <person name="Horton D.L."/>
            <person name="Alikhan N.F."/>
            <person name="Baker D."/>
            <person name="Gharbi K."/>
            <person name="Hall N."/>
            <person name="Watson M."/>
            <person name="Adriaenssens E.M."/>
            <person name="Foster-Nyarko E."/>
            <person name="Jarju S."/>
            <person name="Secka A."/>
            <person name="Antonio M."/>
            <person name="Oren A."/>
            <person name="Chaudhuri R.R."/>
            <person name="La Ragione R."/>
            <person name="Hildebrand F."/>
            <person name="Pallen M.J."/>
        </authorList>
    </citation>
    <scope>NUCLEOTIDE SEQUENCE</scope>
    <source>
        <strain evidence="8">B1-20833</strain>
    </source>
</reference>
<keyword evidence="6 8" id="KW-0012">Acyltransferase</keyword>
<evidence type="ECO:0000256" key="5">
    <source>
        <dbReference type="ARBA" id="ARBA00023136"/>
    </source>
</evidence>
<reference evidence="8" key="1">
    <citation type="submission" date="2020-10" db="EMBL/GenBank/DDBJ databases">
        <authorList>
            <person name="Gilroy R."/>
        </authorList>
    </citation>
    <scope>NUCLEOTIDE SEQUENCE</scope>
    <source>
        <strain evidence="8">B1-20833</strain>
    </source>
</reference>
<keyword evidence="3" id="KW-0997">Cell inner membrane</keyword>